<feature type="domain" description="Origin recognition complex subunit 3 winged helix C-terminal" evidence="12">
    <location>
        <begin position="595"/>
        <end position="701"/>
    </location>
</feature>
<comment type="subcellular location">
    <subcellularLocation>
        <location evidence="1">Nucleus</location>
    </subcellularLocation>
</comment>
<keyword evidence="4" id="KW-0597">Phosphoprotein</keyword>
<dbReference type="GO" id="GO:0003677">
    <property type="term" value="F:DNA binding"/>
    <property type="evidence" value="ECO:0007669"/>
    <property type="project" value="UniProtKB-KW"/>
</dbReference>
<organism evidence="14 15">
    <name type="scientific">Sinanodonta woodiana</name>
    <name type="common">Chinese pond mussel</name>
    <name type="synonym">Anodonta woodiana</name>
    <dbReference type="NCBI Taxonomy" id="1069815"/>
    <lineage>
        <taxon>Eukaryota</taxon>
        <taxon>Metazoa</taxon>
        <taxon>Spiralia</taxon>
        <taxon>Lophotrochozoa</taxon>
        <taxon>Mollusca</taxon>
        <taxon>Bivalvia</taxon>
        <taxon>Autobranchia</taxon>
        <taxon>Heteroconchia</taxon>
        <taxon>Palaeoheterodonta</taxon>
        <taxon>Unionida</taxon>
        <taxon>Unionoidea</taxon>
        <taxon>Unionidae</taxon>
        <taxon>Unioninae</taxon>
        <taxon>Sinanodonta</taxon>
    </lineage>
</organism>
<sequence length="704" mass="81117">MDTAGSVSKGCFAFKGKKKVAKLENYLSDDEFGQSVVKRHQVGQDMWTEIDTQIQILQEELNSRIFDDLLTFAADSCSTFTLDNLETSKTMVYREIPTAALVTGVNTPDHGVMFATLVSLLKERVSPLVAILKSKDCQNVKNTISKTLSQMVDNPQLLHDEDEKEEELTQKNLPLTLSTLAQWYKHKFKSKLSPKKRRSKGDDLKHKYPPAIVVLQDFESFLPHVIQDFITIASSYLHQLPIVFVFGIATTISAVHSLLPNAVSSLLCMEKFMAPPSSEYLTMLINQIVMTPEYPFKIGARVFQLLLDIFLYHDFSVLNFVKGFRFSLLDHYLNMPLSHLCCPLKEIHKKVKVMDAEEVETIRQLPSFMRFVEENPASNQPKLLLDEKFAKEAIVDLLEKMHTYHMTLFPVLQCLHKLVCKLPKHPLGKQQREVYSLVLESNIFETDAYKQSMELLRMLAKDELEEMLKQSIDVLMEKDRKAITYLPTDLSLFMDRFNTLDDLIGEEEDKGAEDESSLKVIPKQKNMYELRQTLKEMKKKKKKLSPYEKLRSEIIDYFDSVFRKYLICPKNLPLHEIFYYDAIGTVKKYLNASPRSATQLALSNPQYHLQSINCDEEENLSSAMPDICIVYKLHLECGMFINLYDWLQAFITVISSDAEFDPKNPDQVLQARFIRAVSELQFLGFIMPTKRKTDHVVRLTWGNC</sequence>
<gene>
    <name evidence="14" type="ORF">ACJMK2_028742</name>
</gene>
<keyword evidence="6" id="KW-0238">DNA-binding</keyword>
<evidence type="ECO:0000313" key="15">
    <source>
        <dbReference type="Proteomes" id="UP001634394"/>
    </source>
</evidence>
<dbReference type="InterPro" id="IPR020795">
    <property type="entry name" value="ORC3"/>
</dbReference>
<dbReference type="InterPro" id="IPR045667">
    <property type="entry name" value="ORC3_N"/>
</dbReference>
<comment type="subunit">
    <text evidence="8">Component of ORC, a complex composed of at least 6 subunits: ORC1, ORC2, ORC3, ORC4, ORC5 and ORC6. ORC is regulated in a cell-cycle dependent manner. It is sequentially assembled at the exit from anaphase of mitosis and disassembled as cells enter S phase.</text>
</comment>
<keyword evidence="15" id="KW-1185">Reference proteome</keyword>
<evidence type="ECO:0000256" key="7">
    <source>
        <dbReference type="ARBA" id="ARBA00023242"/>
    </source>
</evidence>
<feature type="coiled-coil region" evidence="10">
    <location>
        <begin position="450"/>
        <end position="481"/>
    </location>
</feature>
<dbReference type="Pfam" id="PF07034">
    <property type="entry name" value="ORC3_N"/>
    <property type="match status" value="1"/>
</dbReference>
<dbReference type="GO" id="GO:0006260">
    <property type="term" value="P:DNA replication"/>
    <property type="evidence" value="ECO:0007669"/>
    <property type="project" value="UniProtKB-KW"/>
</dbReference>
<dbReference type="Pfam" id="PF18137">
    <property type="entry name" value="WHD_ORC"/>
    <property type="match status" value="1"/>
</dbReference>
<accession>A0ABD3XBL9</accession>
<evidence type="ECO:0000313" key="14">
    <source>
        <dbReference type="EMBL" id="KAL3882398.1"/>
    </source>
</evidence>
<evidence type="ECO:0000256" key="6">
    <source>
        <dbReference type="ARBA" id="ARBA00023125"/>
    </source>
</evidence>
<dbReference type="InterPro" id="IPR040855">
    <property type="entry name" value="ORC_WH_C"/>
</dbReference>
<evidence type="ECO:0000259" key="11">
    <source>
        <dbReference type="Pfam" id="PF07034"/>
    </source>
</evidence>
<evidence type="ECO:0000259" key="12">
    <source>
        <dbReference type="Pfam" id="PF18137"/>
    </source>
</evidence>
<dbReference type="PANTHER" id="PTHR12748:SF0">
    <property type="entry name" value="ORIGIN RECOGNITION COMPLEX SUBUNIT 3"/>
    <property type="match status" value="1"/>
</dbReference>
<comment type="function">
    <text evidence="9">Component of the origin recognition complex (ORC) that binds origins of replication. DNA-binding is ATP-dependent. The specific DNA sequences that define origins of replication have not been identified yet. ORC is required to assemble the pre-replication complex necessary to initiate DNA replication. Binds histone H3 and H4 trimethylation marks H3K9me3, H3K27me3 and H4K20me3.</text>
</comment>
<evidence type="ECO:0000256" key="2">
    <source>
        <dbReference type="ARBA" id="ARBA00010977"/>
    </source>
</evidence>
<name>A0ABD3XBL9_SINWO</name>
<keyword evidence="10" id="KW-0175">Coiled coil</keyword>
<keyword evidence="7" id="KW-0539">Nucleus</keyword>
<dbReference type="CDD" id="cd20704">
    <property type="entry name" value="Orc3"/>
    <property type="match status" value="2"/>
</dbReference>
<evidence type="ECO:0000256" key="5">
    <source>
        <dbReference type="ARBA" id="ARBA00022705"/>
    </source>
</evidence>
<evidence type="ECO:0000256" key="4">
    <source>
        <dbReference type="ARBA" id="ARBA00022553"/>
    </source>
</evidence>
<evidence type="ECO:0000256" key="10">
    <source>
        <dbReference type="SAM" id="Coils"/>
    </source>
</evidence>
<feature type="domain" description="Origin recognition complex subunit 3 insertion" evidence="13">
    <location>
        <begin position="353"/>
        <end position="582"/>
    </location>
</feature>
<dbReference type="PANTHER" id="PTHR12748">
    <property type="entry name" value="ORIGIN RECOGNITION COMPLEX SUBUNIT 3"/>
    <property type="match status" value="1"/>
</dbReference>
<comment type="caution">
    <text evidence="14">The sequence shown here is derived from an EMBL/GenBank/DDBJ whole genome shotgun (WGS) entry which is preliminary data.</text>
</comment>
<reference evidence="14 15" key="1">
    <citation type="submission" date="2024-11" db="EMBL/GenBank/DDBJ databases">
        <title>Chromosome-level genome assembly of the freshwater bivalve Anodonta woodiana.</title>
        <authorList>
            <person name="Chen X."/>
        </authorList>
    </citation>
    <scope>NUCLEOTIDE SEQUENCE [LARGE SCALE GENOMIC DNA]</scope>
    <source>
        <strain evidence="14">MN2024</strain>
        <tissue evidence="14">Gills</tissue>
    </source>
</reference>
<protein>
    <recommendedName>
        <fullName evidence="3">Origin recognition complex subunit 3</fullName>
    </recommendedName>
</protein>
<proteinExistence type="inferred from homology"/>
<feature type="domain" description="Origin recognition complex subunit 3 N-terminal" evidence="11">
    <location>
        <begin position="6"/>
        <end position="340"/>
    </location>
</feature>
<evidence type="ECO:0000256" key="8">
    <source>
        <dbReference type="ARBA" id="ARBA00026084"/>
    </source>
</evidence>
<evidence type="ECO:0000256" key="3">
    <source>
        <dbReference type="ARBA" id="ARBA00019085"/>
    </source>
</evidence>
<evidence type="ECO:0000256" key="1">
    <source>
        <dbReference type="ARBA" id="ARBA00004123"/>
    </source>
</evidence>
<comment type="similarity">
    <text evidence="2">Belongs to the ORC3 family.</text>
</comment>
<dbReference type="Pfam" id="PF19675">
    <property type="entry name" value="ORC3_ins"/>
    <property type="match status" value="1"/>
</dbReference>
<evidence type="ECO:0000259" key="13">
    <source>
        <dbReference type="Pfam" id="PF19675"/>
    </source>
</evidence>
<dbReference type="EMBL" id="JBJQND010000003">
    <property type="protein sequence ID" value="KAL3882398.1"/>
    <property type="molecule type" value="Genomic_DNA"/>
</dbReference>
<evidence type="ECO:0000256" key="9">
    <source>
        <dbReference type="ARBA" id="ARBA00045241"/>
    </source>
</evidence>
<dbReference type="Proteomes" id="UP001634394">
    <property type="component" value="Unassembled WGS sequence"/>
</dbReference>
<dbReference type="AlphaFoldDB" id="A0ABD3XBL9"/>
<dbReference type="GO" id="GO:0005634">
    <property type="term" value="C:nucleus"/>
    <property type="evidence" value="ECO:0007669"/>
    <property type="project" value="UniProtKB-SubCell"/>
</dbReference>
<dbReference type="InterPro" id="IPR045663">
    <property type="entry name" value="ORC3_ins"/>
</dbReference>
<keyword evidence="5" id="KW-0235">DNA replication</keyword>